<dbReference type="AlphaFoldDB" id="A0AAV2G0C8"/>
<dbReference type="Gene3D" id="3.30.420.10">
    <property type="entry name" value="Ribonuclease H-like superfamily/Ribonuclease H"/>
    <property type="match status" value="1"/>
</dbReference>
<proteinExistence type="predicted"/>
<dbReference type="Proteomes" id="UP001497516">
    <property type="component" value="Chromosome 7"/>
</dbReference>
<name>A0AAV2G0C8_9ROSI</name>
<organism evidence="2 3">
    <name type="scientific">Linum trigynum</name>
    <dbReference type="NCBI Taxonomy" id="586398"/>
    <lineage>
        <taxon>Eukaryota</taxon>
        <taxon>Viridiplantae</taxon>
        <taxon>Streptophyta</taxon>
        <taxon>Embryophyta</taxon>
        <taxon>Tracheophyta</taxon>
        <taxon>Spermatophyta</taxon>
        <taxon>Magnoliopsida</taxon>
        <taxon>eudicotyledons</taxon>
        <taxon>Gunneridae</taxon>
        <taxon>Pentapetalae</taxon>
        <taxon>rosids</taxon>
        <taxon>fabids</taxon>
        <taxon>Malpighiales</taxon>
        <taxon>Linaceae</taxon>
        <taxon>Linum</taxon>
    </lineage>
</organism>
<dbReference type="InterPro" id="IPR002156">
    <property type="entry name" value="RNaseH_domain"/>
</dbReference>
<dbReference type="GO" id="GO:0004523">
    <property type="term" value="F:RNA-DNA hybrid ribonuclease activity"/>
    <property type="evidence" value="ECO:0007669"/>
    <property type="project" value="InterPro"/>
</dbReference>
<reference evidence="2 3" key="1">
    <citation type="submission" date="2024-04" db="EMBL/GenBank/DDBJ databases">
        <authorList>
            <person name="Fracassetti M."/>
        </authorList>
    </citation>
    <scope>NUCLEOTIDE SEQUENCE [LARGE SCALE GENOMIC DNA]</scope>
</reference>
<evidence type="ECO:0000313" key="2">
    <source>
        <dbReference type="EMBL" id="CAL1403348.1"/>
    </source>
</evidence>
<accession>A0AAV2G0C8</accession>
<keyword evidence="3" id="KW-1185">Reference proteome</keyword>
<feature type="domain" description="RNase H type-1" evidence="1">
    <location>
        <begin position="2"/>
        <end position="110"/>
    </location>
</feature>
<dbReference type="Pfam" id="PF13456">
    <property type="entry name" value="RVT_3"/>
    <property type="match status" value="1"/>
</dbReference>
<protein>
    <recommendedName>
        <fullName evidence="1">RNase H type-1 domain-containing protein</fullName>
    </recommendedName>
</protein>
<dbReference type="InterPro" id="IPR036397">
    <property type="entry name" value="RNaseH_sf"/>
</dbReference>
<gene>
    <name evidence="2" type="ORF">LTRI10_LOCUS43287</name>
</gene>
<dbReference type="GO" id="GO:0003676">
    <property type="term" value="F:nucleic acid binding"/>
    <property type="evidence" value="ECO:0007669"/>
    <property type="project" value="InterPro"/>
</dbReference>
<dbReference type="EMBL" id="OZ034820">
    <property type="protein sequence ID" value="CAL1403348.1"/>
    <property type="molecule type" value="Genomic_DNA"/>
</dbReference>
<dbReference type="CDD" id="cd06222">
    <property type="entry name" value="RNase_H_like"/>
    <property type="match status" value="1"/>
</dbReference>
<evidence type="ECO:0000259" key="1">
    <source>
        <dbReference type="Pfam" id="PF13456"/>
    </source>
</evidence>
<dbReference type="SUPFAM" id="SSF53098">
    <property type="entry name" value="Ribonuclease H-like"/>
    <property type="match status" value="1"/>
</dbReference>
<dbReference type="InterPro" id="IPR052929">
    <property type="entry name" value="RNase_H-like_EbsB-rel"/>
</dbReference>
<sequence length="142" mass="16407">MGLGVIVRTRAGDLRLAGVKRSLRQWDSEMAEAMAVDFAVEVARRFHFSDVEIQLDFHTVKRILKGESSTHLDLGRVCNEIKEKAAGLGHIRWEHVERKWNESAHFLAHWDCCWEREMIWVDSPPDSLVTLILKDNYVPNPN</sequence>
<dbReference type="InterPro" id="IPR044730">
    <property type="entry name" value="RNase_H-like_dom_plant"/>
</dbReference>
<dbReference type="PANTHER" id="PTHR47074">
    <property type="entry name" value="BNAC02G40300D PROTEIN"/>
    <property type="match status" value="1"/>
</dbReference>
<dbReference type="PANTHER" id="PTHR47074:SF48">
    <property type="entry name" value="POLYNUCLEOTIDYL TRANSFERASE, RIBONUCLEASE H-LIKE SUPERFAMILY PROTEIN"/>
    <property type="match status" value="1"/>
</dbReference>
<evidence type="ECO:0000313" key="3">
    <source>
        <dbReference type="Proteomes" id="UP001497516"/>
    </source>
</evidence>
<dbReference type="InterPro" id="IPR012337">
    <property type="entry name" value="RNaseH-like_sf"/>
</dbReference>